<evidence type="ECO:0000313" key="1">
    <source>
        <dbReference type="EMBL" id="EIM80397.1"/>
    </source>
</evidence>
<dbReference type="RefSeq" id="XP_007310529.1">
    <property type="nucleotide sequence ID" value="XM_007310467.1"/>
</dbReference>
<sequence length="328" mass="35729">MIVSDLLGSFTCCTSADDRMSWVAPPVVLKHARATNVGSPRFRLTSAPSVRAVARPQDDLKLAGWFTASGMLPQVHLGDSELRAPSQAKAGHHVVFVLIVRSMSSIPLTEPKRPGYYARSIWYFCGLPSTSNRSRNDTIRYRWPFTTSSPSSGHRFRFSVRSRFSYIYQMGFMASFLFMLLTLGSEVSADHVAAPKLPIFSLMSMVPLPLHLIATNLSCTNRTEALDCVDAANEPSHDGGFFSVLSRSMVVPVGRAALMRVLDTALASTNAMSSISMLLGFGWKGEELGTDRVDDSDVYGQSDILGVKPKSALAPVVPIGRSSDMSQV</sequence>
<evidence type="ECO:0000313" key="2">
    <source>
        <dbReference type="Proteomes" id="UP000053927"/>
    </source>
</evidence>
<dbReference type="GeneID" id="18795820"/>
<dbReference type="Proteomes" id="UP000053927">
    <property type="component" value="Unassembled WGS sequence"/>
</dbReference>
<name>R7S1F0_STEHR</name>
<protein>
    <submittedName>
        <fullName evidence="1">Uncharacterized protein</fullName>
    </submittedName>
</protein>
<reference evidence="2" key="1">
    <citation type="journal article" date="2012" name="Science">
        <title>The Paleozoic origin of enzymatic lignin decomposition reconstructed from 31 fungal genomes.</title>
        <authorList>
            <person name="Floudas D."/>
            <person name="Binder M."/>
            <person name="Riley R."/>
            <person name="Barry K."/>
            <person name="Blanchette R.A."/>
            <person name="Henrissat B."/>
            <person name="Martinez A.T."/>
            <person name="Otillar R."/>
            <person name="Spatafora J.W."/>
            <person name="Yadav J.S."/>
            <person name="Aerts A."/>
            <person name="Benoit I."/>
            <person name="Boyd A."/>
            <person name="Carlson A."/>
            <person name="Copeland A."/>
            <person name="Coutinho P.M."/>
            <person name="de Vries R.P."/>
            <person name="Ferreira P."/>
            <person name="Findley K."/>
            <person name="Foster B."/>
            <person name="Gaskell J."/>
            <person name="Glotzer D."/>
            <person name="Gorecki P."/>
            <person name="Heitman J."/>
            <person name="Hesse C."/>
            <person name="Hori C."/>
            <person name="Igarashi K."/>
            <person name="Jurgens J.A."/>
            <person name="Kallen N."/>
            <person name="Kersten P."/>
            <person name="Kohler A."/>
            <person name="Kuees U."/>
            <person name="Kumar T.K.A."/>
            <person name="Kuo A."/>
            <person name="LaButti K."/>
            <person name="Larrondo L.F."/>
            <person name="Lindquist E."/>
            <person name="Ling A."/>
            <person name="Lombard V."/>
            <person name="Lucas S."/>
            <person name="Lundell T."/>
            <person name="Martin R."/>
            <person name="McLaughlin D.J."/>
            <person name="Morgenstern I."/>
            <person name="Morin E."/>
            <person name="Murat C."/>
            <person name="Nagy L.G."/>
            <person name="Nolan M."/>
            <person name="Ohm R.A."/>
            <person name="Patyshakuliyeva A."/>
            <person name="Rokas A."/>
            <person name="Ruiz-Duenas F.J."/>
            <person name="Sabat G."/>
            <person name="Salamov A."/>
            <person name="Samejima M."/>
            <person name="Schmutz J."/>
            <person name="Slot J.C."/>
            <person name="St John F."/>
            <person name="Stenlid J."/>
            <person name="Sun H."/>
            <person name="Sun S."/>
            <person name="Syed K."/>
            <person name="Tsang A."/>
            <person name="Wiebenga A."/>
            <person name="Young D."/>
            <person name="Pisabarro A."/>
            <person name="Eastwood D.C."/>
            <person name="Martin F."/>
            <person name="Cullen D."/>
            <person name="Grigoriev I.V."/>
            <person name="Hibbett D.S."/>
        </authorList>
    </citation>
    <scope>NUCLEOTIDE SEQUENCE [LARGE SCALE GENOMIC DNA]</scope>
    <source>
        <strain evidence="2">FP-91666</strain>
    </source>
</reference>
<accession>R7S1F0</accession>
<keyword evidence="2" id="KW-1185">Reference proteome</keyword>
<dbReference type="KEGG" id="shs:STEHIDRAFT_115848"/>
<dbReference type="AlphaFoldDB" id="R7S1F0"/>
<organism evidence="1 2">
    <name type="scientific">Stereum hirsutum (strain FP-91666)</name>
    <name type="common">White-rot fungus</name>
    <dbReference type="NCBI Taxonomy" id="721885"/>
    <lineage>
        <taxon>Eukaryota</taxon>
        <taxon>Fungi</taxon>
        <taxon>Dikarya</taxon>
        <taxon>Basidiomycota</taxon>
        <taxon>Agaricomycotina</taxon>
        <taxon>Agaricomycetes</taxon>
        <taxon>Russulales</taxon>
        <taxon>Stereaceae</taxon>
        <taxon>Stereum</taxon>
    </lineage>
</organism>
<dbReference type="EMBL" id="JH687398">
    <property type="protein sequence ID" value="EIM80397.1"/>
    <property type="molecule type" value="Genomic_DNA"/>
</dbReference>
<proteinExistence type="predicted"/>
<gene>
    <name evidence="1" type="ORF">STEHIDRAFT_115848</name>
</gene>